<dbReference type="PANTHER" id="PTHR42088:SF1">
    <property type="entry name" value="YALI0F10131P"/>
    <property type="match status" value="1"/>
</dbReference>
<feature type="region of interest" description="Disordered" evidence="1">
    <location>
        <begin position="617"/>
        <end position="650"/>
    </location>
</feature>
<protein>
    <submittedName>
        <fullName evidence="3">Uncharacterized protein</fullName>
    </submittedName>
</protein>
<feature type="region of interest" description="Disordered" evidence="1">
    <location>
        <begin position="140"/>
        <end position="196"/>
    </location>
</feature>
<accession>A0A6A5ZF87</accession>
<dbReference type="EMBL" id="ML977318">
    <property type="protein sequence ID" value="KAF2117774.1"/>
    <property type="molecule type" value="Genomic_DNA"/>
</dbReference>
<reference evidence="3" key="1">
    <citation type="journal article" date="2020" name="Stud. Mycol.">
        <title>101 Dothideomycetes genomes: a test case for predicting lifestyles and emergence of pathogens.</title>
        <authorList>
            <person name="Haridas S."/>
            <person name="Albert R."/>
            <person name="Binder M."/>
            <person name="Bloem J."/>
            <person name="Labutti K."/>
            <person name="Salamov A."/>
            <person name="Andreopoulos B."/>
            <person name="Baker S."/>
            <person name="Barry K."/>
            <person name="Bills G."/>
            <person name="Bluhm B."/>
            <person name="Cannon C."/>
            <person name="Castanera R."/>
            <person name="Culley D."/>
            <person name="Daum C."/>
            <person name="Ezra D."/>
            <person name="Gonzalez J."/>
            <person name="Henrissat B."/>
            <person name="Kuo A."/>
            <person name="Liang C."/>
            <person name="Lipzen A."/>
            <person name="Lutzoni F."/>
            <person name="Magnuson J."/>
            <person name="Mondo S."/>
            <person name="Nolan M."/>
            <person name="Ohm R."/>
            <person name="Pangilinan J."/>
            <person name="Park H.-J."/>
            <person name="Ramirez L."/>
            <person name="Alfaro M."/>
            <person name="Sun H."/>
            <person name="Tritt A."/>
            <person name="Yoshinaga Y."/>
            <person name="Zwiers L.-H."/>
            <person name="Turgeon B."/>
            <person name="Goodwin S."/>
            <person name="Spatafora J."/>
            <person name="Crous P."/>
            <person name="Grigoriev I."/>
        </authorList>
    </citation>
    <scope>NUCLEOTIDE SEQUENCE</scope>
    <source>
        <strain evidence="3">CBS 627.86</strain>
    </source>
</reference>
<gene>
    <name evidence="3" type="ORF">BDV96DRAFT_644113</name>
</gene>
<feature type="compositionally biased region" description="Pro residues" evidence="1">
    <location>
        <begin position="247"/>
        <end position="257"/>
    </location>
</feature>
<feature type="region of interest" description="Disordered" evidence="1">
    <location>
        <begin position="324"/>
        <end position="411"/>
    </location>
</feature>
<keyword evidence="2" id="KW-0472">Membrane</keyword>
<keyword evidence="2" id="KW-1133">Transmembrane helix</keyword>
<evidence type="ECO:0000256" key="1">
    <source>
        <dbReference type="SAM" id="MobiDB-lite"/>
    </source>
</evidence>
<dbReference type="Proteomes" id="UP000799770">
    <property type="component" value="Unassembled WGS sequence"/>
</dbReference>
<feature type="compositionally biased region" description="Low complexity" evidence="1">
    <location>
        <begin position="235"/>
        <end position="246"/>
    </location>
</feature>
<feature type="compositionally biased region" description="Pro residues" evidence="1">
    <location>
        <begin position="278"/>
        <end position="288"/>
    </location>
</feature>
<dbReference type="AlphaFoldDB" id="A0A6A5ZF87"/>
<feature type="region of interest" description="Disordered" evidence="1">
    <location>
        <begin position="232"/>
        <end position="292"/>
    </location>
</feature>
<keyword evidence="2" id="KW-0812">Transmembrane</keyword>
<name>A0A6A5ZF87_9PLEO</name>
<feature type="region of interest" description="Disordered" evidence="1">
    <location>
        <begin position="560"/>
        <end position="584"/>
    </location>
</feature>
<dbReference type="PANTHER" id="PTHR42088">
    <property type="entry name" value="YALI0F10131P"/>
    <property type="match status" value="1"/>
</dbReference>
<dbReference type="OrthoDB" id="5417135at2759"/>
<evidence type="ECO:0000313" key="4">
    <source>
        <dbReference type="Proteomes" id="UP000799770"/>
    </source>
</evidence>
<organism evidence="3 4">
    <name type="scientific">Lophiotrema nucula</name>
    <dbReference type="NCBI Taxonomy" id="690887"/>
    <lineage>
        <taxon>Eukaryota</taxon>
        <taxon>Fungi</taxon>
        <taxon>Dikarya</taxon>
        <taxon>Ascomycota</taxon>
        <taxon>Pezizomycotina</taxon>
        <taxon>Dothideomycetes</taxon>
        <taxon>Pleosporomycetidae</taxon>
        <taxon>Pleosporales</taxon>
        <taxon>Lophiotremataceae</taxon>
        <taxon>Lophiotrema</taxon>
    </lineage>
</organism>
<feature type="compositionally biased region" description="Polar residues" evidence="1">
    <location>
        <begin position="626"/>
        <end position="647"/>
    </location>
</feature>
<evidence type="ECO:0000256" key="2">
    <source>
        <dbReference type="SAM" id="Phobius"/>
    </source>
</evidence>
<keyword evidence="4" id="KW-1185">Reference proteome</keyword>
<feature type="region of interest" description="Disordered" evidence="1">
    <location>
        <begin position="466"/>
        <end position="538"/>
    </location>
</feature>
<proteinExistence type="predicted"/>
<feature type="transmembrane region" description="Helical" evidence="2">
    <location>
        <begin position="44"/>
        <end position="62"/>
    </location>
</feature>
<feature type="compositionally biased region" description="Polar residues" evidence="1">
    <location>
        <begin position="324"/>
        <end position="334"/>
    </location>
</feature>
<sequence>MAVRGTPILSPREQGTKVLLPRASCTNESDDGCAKPTSVPTLPVVLGVVVPIAIAAIVLFYLHRRHLRKLKEEDAKDKYKSLDFGMDPATGGKKKGEKGPDMSMLDTEKADRHGRGLSLDMGAIGSPYILPAALHGSRDSLHSLSRSTNDPHDPYRPVTFVRDDSSIRSGSRSATYRHDNSSTHTGSSGGTDRHRMNDGLLRNAQRMSQSFPPRGESMSPERNANELRYPEPAVAPLSPLNPSISLSPPPPPPPPPAQARNQAASPPPAELAYTPFKPTDPPAPPAVPEPVEMPVVEEPKPAHTAASAPLPRIQSYHAELQTNPNTASFMSDSSYGDGFKVTPPSPPRRHPEHAGGAIEPAMIAPEPLRPNNDHAGLGVDDLGYDPKRLSMSLRPLPPDDPSDNPEQRANRIRSFYKEYFDDSKPEPQGMYNDYYEDYSSEYLDGAIFDPHSNAFVVAQPQAPFAEPVTRRAMTPPPRAPPRFRSGSNIGPPPRIGHMSASSHASSRFPPRGMSSTSGTLPGPRKPLPPPSALNSLPTPAKLKEDSAIFNAMDFAPPVSFRERQNGMRPDSPLGSVRPYSPSVRPHTPLASSFDDLAAMPSPHMLRRSGTFTALDFAPPPRFRDPGSNTSDAGSIRSNRSGMSQTTRIAVRNGAYRVSRIPKEAVDTKDNMLATLRPKMDLVAPA</sequence>
<feature type="region of interest" description="Disordered" evidence="1">
    <location>
        <begin position="84"/>
        <end position="106"/>
    </location>
</feature>
<evidence type="ECO:0000313" key="3">
    <source>
        <dbReference type="EMBL" id="KAF2117774.1"/>
    </source>
</evidence>
<feature type="compositionally biased region" description="Basic and acidic residues" evidence="1">
    <location>
        <begin position="149"/>
        <end position="166"/>
    </location>
</feature>